<dbReference type="WormBase" id="SRAE_X000230500">
    <property type="protein sequence ID" value="SRP08942"/>
    <property type="gene ID" value="WBGene00267888"/>
</dbReference>
<organism evidence="1">
    <name type="scientific">Strongyloides ratti</name>
    <name type="common">Parasitic roundworm</name>
    <dbReference type="NCBI Taxonomy" id="34506"/>
    <lineage>
        <taxon>Eukaryota</taxon>
        <taxon>Metazoa</taxon>
        <taxon>Ecdysozoa</taxon>
        <taxon>Nematoda</taxon>
        <taxon>Chromadorea</taxon>
        <taxon>Rhabditida</taxon>
        <taxon>Tylenchina</taxon>
        <taxon>Panagrolaimomorpha</taxon>
        <taxon>Strongyloidoidea</taxon>
        <taxon>Strongyloididae</taxon>
        <taxon>Strongyloides</taxon>
    </lineage>
</organism>
<protein>
    <submittedName>
        <fullName evidence="1 3">Uncharacterized protein</fullName>
    </submittedName>
</protein>
<reference evidence="2" key="1">
    <citation type="submission" date="2014-09" db="EMBL/GenBank/DDBJ databases">
        <authorList>
            <person name="Martin A.A."/>
        </authorList>
    </citation>
    <scope>NUCLEOTIDE SEQUENCE</scope>
    <source>
        <strain evidence="2">ED321</strain>
    </source>
</reference>
<dbReference type="Proteomes" id="UP000035682">
    <property type="component" value="Unplaced"/>
</dbReference>
<accession>A0A090KZA8</accession>
<evidence type="ECO:0000313" key="4">
    <source>
        <dbReference type="WormBase" id="SRAE_X000230500"/>
    </source>
</evidence>
<sequence>MLSPVIRNGMELYKTNNYNHHRTKNLKNQGSKNFKISNSMKNGIKQKVTPDENLCKPVTRSNLGSKNNITILEKITEGEELETSNISQSQSSNEKNDTNCCIFNTNYKNNQSKRIFQRFTDICANSIYRLYYRIKNKRGRNSKNIVNENTVNQTYSSNEKIPYLIVNKNDVTLLN</sequence>
<dbReference type="CTD" id="36385382"/>
<gene>
    <name evidence="1 3 4" type="ORF">SRAE_X000230500</name>
</gene>
<dbReference type="AlphaFoldDB" id="A0A090KZA8"/>
<evidence type="ECO:0000313" key="1">
    <source>
        <dbReference type="EMBL" id="CEF60569.1"/>
    </source>
</evidence>
<dbReference type="EMBL" id="LN609399">
    <property type="protein sequence ID" value="CEF60569.1"/>
    <property type="molecule type" value="Genomic_DNA"/>
</dbReference>
<reference evidence="3" key="3">
    <citation type="submission" date="2020-12" db="UniProtKB">
        <authorList>
            <consortium name="WormBaseParasite"/>
        </authorList>
    </citation>
    <scope>IDENTIFICATION</scope>
</reference>
<name>A0A090KZA8_STRRB</name>
<dbReference type="WBParaSite" id="SRAE_X000230500.1">
    <property type="protein sequence ID" value="SRAE_X000230500.1"/>
    <property type="gene ID" value="WBGene00267888"/>
</dbReference>
<evidence type="ECO:0000313" key="2">
    <source>
        <dbReference type="Proteomes" id="UP000035682"/>
    </source>
</evidence>
<proteinExistence type="predicted"/>
<dbReference type="GeneID" id="36385382"/>
<dbReference type="RefSeq" id="XP_024499778.1">
    <property type="nucleotide sequence ID" value="XM_024645502.1"/>
</dbReference>
<evidence type="ECO:0000313" key="3">
    <source>
        <dbReference type="WBParaSite" id="SRAE_X000230500.1"/>
    </source>
</evidence>
<reference evidence="1" key="2">
    <citation type="submission" date="2014-09" db="EMBL/GenBank/DDBJ databases">
        <authorList>
            <person name="Aslett A.Martin."/>
        </authorList>
    </citation>
    <scope>NUCLEOTIDE SEQUENCE</scope>
    <source>
        <strain evidence="1">ED321 Heterogonic</strain>
    </source>
</reference>
<keyword evidence="2" id="KW-1185">Reference proteome</keyword>